<organism evidence="1 2">
    <name type="scientific">Rhodopirellula baltica SWK14</name>
    <dbReference type="NCBI Taxonomy" id="993516"/>
    <lineage>
        <taxon>Bacteria</taxon>
        <taxon>Pseudomonadati</taxon>
        <taxon>Planctomycetota</taxon>
        <taxon>Planctomycetia</taxon>
        <taxon>Pirellulales</taxon>
        <taxon>Pirellulaceae</taxon>
        <taxon>Rhodopirellula</taxon>
    </lineage>
</organism>
<dbReference type="PATRIC" id="fig|993516.3.peg.4880"/>
<name>L7CC34_RHOBT</name>
<evidence type="ECO:0000313" key="1">
    <source>
        <dbReference type="EMBL" id="ELP31553.1"/>
    </source>
</evidence>
<dbReference type="EMBL" id="AMWG01000121">
    <property type="protein sequence ID" value="ELP31553.1"/>
    <property type="molecule type" value="Genomic_DNA"/>
</dbReference>
<proteinExistence type="predicted"/>
<dbReference type="AlphaFoldDB" id="L7CC34"/>
<comment type="caution">
    <text evidence="1">The sequence shown here is derived from an EMBL/GenBank/DDBJ whole genome shotgun (WGS) entry which is preliminary data.</text>
</comment>
<reference evidence="1 2" key="1">
    <citation type="journal article" date="2013" name="Mar. Genomics">
        <title>Expression of sulfatases in Rhodopirellula baltica and the diversity of sulfatases in the genus Rhodopirellula.</title>
        <authorList>
            <person name="Wegner C.E."/>
            <person name="Richter-Heitmann T."/>
            <person name="Klindworth A."/>
            <person name="Klockow C."/>
            <person name="Richter M."/>
            <person name="Achstetter T."/>
            <person name="Glockner F.O."/>
            <person name="Harder J."/>
        </authorList>
    </citation>
    <scope>NUCLEOTIDE SEQUENCE [LARGE SCALE GENOMIC DNA]</scope>
    <source>
        <strain evidence="1 2">SWK14</strain>
    </source>
</reference>
<sequence length="64" mass="7218">MWGLKDDLDTSQVACRNRCEDPKQKLFTHIQNNTEPAMTTNLIFWPVTHIGTPNLAVPDAVARP</sequence>
<protein>
    <submittedName>
        <fullName evidence="1">Uncharacterized protein</fullName>
    </submittedName>
</protein>
<dbReference type="Proteomes" id="UP000010959">
    <property type="component" value="Unassembled WGS sequence"/>
</dbReference>
<gene>
    <name evidence="1" type="ORF">RBSWK_04571</name>
</gene>
<accession>L7CC34</accession>
<evidence type="ECO:0000313" key="2">
    <source>
        <dbReference type="Proteomes" id="UP000010959"/>
    </source>
</evidence>